<keyword evidence="5 7" id="KW-0472">Membrane</keyword>
<feature type="transmembrane region" description="Helical" evidence="7">
    <location>
        <begin position="244"/>
        <end position="272"/>
    </location>
</feature>
<comment type="subcellular location">
    <subcellularLocation>
        <location evidence="1">Cell membrane</location>
        <topology evidence="1">Multi-pass membrane protein</topology>
    </subcellularLocation>
</comment>
<reference evidence="9 10" key="1">
    <citation type="submission" date="2016-10" db="EMBL/GenBank/DDBJ databases">
        <authorList>
            <person name="de Groot N.N."/>
        </authorList>
    </citation>
    <scope>NUCLEOTIDE SEQUENCE [LARGE SCALE GENOMIC DNA]</scope>
    <source>
        <strain evidence="9 10">DSM 43794</strain>
    </source>
</reference>
<dbReference type="GO" id="GO:0022857">
    <property type="term" value="F:transmembrane transporter activity"/>
    <property type="evidence" value="ECO:0007669"/>
    <property type="project" value="TreeGrafter"/>
</dbReference>
<dbReference type="Pfam" id="PF02687">
    <property type="entry name" value="FtsX"/>
    <property type="match status" value="1"/>
</dbReference>
<evidence type="ECO:0000256" key="7">
    <source>
        <dbReference type="SAM" id="Phobius"/>
    </source>
</evidence>
<keyword evidence="4 7" id="KW-1133">Transmembrane helix</keyword>
<sequence length="778" mass="79600">MIRLALRNIRRHFIVVAGGALALAITTTLTVSLLLVAHSAAGHRPPVERYAAADLVVAPVSPLVSGGVPEALVQRLSRIPGVRAVPELSFPVTVPGGTPGPVFGHAWDSAPLTPFSITSGTPPATGDEVVLDRRLAHALGVGPGDAVTVAVSGATGAYRISGVAEGRLVQQSAVFFAAGEAARLAGYAGRYDAVGILSSAAGDVRASVEHVLREWEGRPSLGLMHVYEGADRSAVEGVLIDDDAYAVILGTVALWLGAVITWVAATLTFRAFVRRRAVDLGLLTAVGATRRQLFTFVIIQSFLVALLALAAGAAAGTALAAPLAEVLRRAGVLSDGVVPVLDGGPLLLGTGATAAAMTVAALGAAWSARRVGERTVARAGRFVDVEADDETHAAAAGWGRLRREPAVKAVGAVLGRHTRAAAPLLAALLLIGFMVGVEDGGHRQAAEAAARQLAADHVVEHESGRLDQAVLAELAGEATSMARVRFMEAVAGPEGTGRDKEYVQIVSGDAAGLLRPPLTGGDLTALGPSSAIVEAAYGRAHGLEVGSRLTLRFPGESRDTVLTVRALHHGSHLLFGRIIIGAAAAPAAGGGATDERLYVAGVDRAGLGAAVSRLADRDPQVTVVDRAGIPAALLEQARGRSAGIYALTSLLAFLLAAASVNSAALTLFVRSPHPAAAPGEHRADPHRLSVWQFGPLLAAALVTAVTAAVLAVASLSAAMLRTIAVPWDGILALLAGVLIVMAAVAALCSRKAVRDSRRAHALPLRPTMPKSFAAGGNR</sequence>
<evidence type="ECO:0000256" key="4">
    <source>
        <dbReference type="ARBA" id="ARBA00022989"/>
    </source>
</evidence>
<evidence type="ECO:0000256" key="5">
    <source>
        <dbReference type="ARBA" id="ARBA00023136"/>
    </source>
</evidence>
<feature type="transmembrane region" description="Helical" evidence="7">
    <location>
        <begin position="293"/>
        <end position="324"/>
    </location>
</feature>
<keyword evidence="2" id="KW-1003">Cell membrane</keyword>
<evidence type="ECO:0000256" key="1">
    <source>
        <dbReference type="ARBA" id="ARBA00004651"/>
    </source>
</evidence>
<feature type="transmembrane region" description="Helical" evidence="7">
    <location>
        <begin position="344"/>
        <end position="368"/>
    </location>
</feature>
<feature type="transmembrane region" description="Helical" evidence="7">
    <location>
        <begin position="690"/>
        <end position="717"/>
    </location>
</feature>
<keyword evidence="3 7" id="KW-0812">Transmembrane</keyword>
<keyword evidence="10" id="KW-1185">Reference proteome</keyword>
<dbReference type="AlphaFoldDB" id="A0A1H1H827"/>
<feature type="domain" description="ABC3 transporter permease C-terminal" evidence="8">
    <location>
        <begin position="252"/>
        <end position="367"/>
    </location>
</feature>
<name>A0A1H1H827_9ACTN</name>
<dbReference type="EMBL" id="FNKK01000002">
    <property type="protein sequence ID" value="SDR21607.1"/>
    <property type="molecule type" value="Genomic_DNA"/>
</dbReference>
<gene>
    <name evidence="9" type="ORF">SAMN04489764_4146</name>
</gene>
<proteinExistence type="inferred from homology"/>
<accession>A0A1H1H827</accession>
<dbReference type="GO" id="GO:0005886">
    <property type="term" value="C:plasma membrane"/>
    <property type="evidence" value="ECO:0007669"/>
    <property type="project" value="UniProtKB-SubCell"/>
</dbReference>
<feature type="transmembrane region" description="Helical" evidence="7">
    <location>
        <begin position="644"/>
        <end position="669"/>
    </location>
</feature>
<dbReference type="Proteomes" id="UP000217103">
    <property type="component" value="Unassembled WGS sequence"/>
</dbReference>
<keyword evidence="9" id="KW-0449">Lipoprotein</keyword>
<feature type="transmembrane region" description="Helical" evidence="7">
    <location>
        <begin position="729"/>
        <end position="748"/>
    </location>
</feature>
<dbReference type="STRING" id="35622.SAMN04489764_4146"/>
<dbReference type="PANTHER" id="PTHR30572:SF4">
    <property type="entry name" value="ABC TRANSPORTER PERMEASE YTRF"/>
    <property type="match status" value="1"/>
</dbReference>
<protein>
    <submittedName>
        <fullName evidence="9">ABC-type transport system, involved in lipoprotein release, permease component</fullName>
    </submittedName>
</protein>
<evidence type="ECO:0000256" key="2">
    <source>
        <dbReference type="ARBA" id="ARBA00022475"/>
    </source>
</evidence>
<dbReference type="RefSeq" id="WP_093261169.1">
    <property type="nucleotide sequence ID" value="NZ_FNKK01000002.1"/>
</dbReference>
<evidence type="ECO:0000256" key="3">
    <source>
        <dbReference type="ARBA" id="ARBA00022692"/>
    </source>
</evidence>
<dbReference type="OrthoDB" id="3223244at2"/>
<evidence type="ECO:0000256" key="6">
    <source>
        <dbReference type="ARBA" id="ARBA00038076"/>
    </source>
</evidence>
<evidence type="ECO:0000259" key="8">
    <source>
        <dbReference type="Pfam" id="PF02687"/>
    </source>
</evidence>
<comment type="similarity">
    <text evidence="6">Belongs to the ABC-4 integral membrane protein family.</text>
</comment>
<dbReference type="InterPro" id="IPR050250">
    <property type="entry name" value="Macrolide_Exporter_MacB"/>
</dbReference>
<organism evidence="9 10">
    <name type="scientific">Thermostaphylospora chromogena</name>
    <dbReference type="NCBI Taxonomy" id="35622"/>
    <lineage>
        <taxon>Bacteria</taxon>
        <taxon>Bacillati</taxon>
        <taxon>Actinomycetota</taxon>
        <taxon>Actinomycetes</taxon>
        <taxon>Streptosporangiales</taxon>
        <taxon>Thermomonosporaceae</taxon>
        <taxon>Thermostaphylospora</taxon>
    </lineage>
</organism>
<dbReference type="InterPro" id="IPR003838">
    <property type="entry name" value="ABC3_permease_C"/>
</dbReference>
<evidence type="ECO:0000313" key="9">
    <source>
        <dbReference type="EMBL" id="SDR21607.1"/>
    </source>
</evidence>
<feature type="transmembrane region" description="Helical" evidence="7">
    <location>
        <begin position="12"/>
        <end position="37"/>
    </location>
</feature>
<dbReference type="PANTHER" id="PTHR30572">
    <property type="entry name" value="MEMBRANE COMPONENT OF TRANSPORTER-RELATED"/>
    <property type="match status" value="1"/>
</dbReference>
<evidence type="ECO:0000313" key="10">
    <source>
        <dbReference type="Proteomes" id="UP000217103"/>
    </source>
</evidence>